<proteinExistence type="inferred from homology"/>
<dbReference type="InterPro" id="IPR005123">
    <property type="entry name" value="Oxoglu/Fe-dep_dioxygenase_dom"/>
</dbReference>
<dbReference type="Pfam" id="PF14226">
    <property type="entry name" value="DIOX_N"/>
    <property type="match status" value="1"/>
</dbReference>
<organism evidence="3 4">
    <name type="scientific">Xyrichtys novacula</name>
    <name type="common">Pearly razorfish</name>
    <name type="synonym">Hemipteronotus novacula</name>
    <dbReference type="NCBI Taxonomy" id="13765"/>
    <lineage>
        <taxon>Eukaryota</taxon>
        <taxon>Metazoa</taxon>
        <taxon>Chordata</taxon>
        <taxon>Craniata</taxon>
        <taxon>Vertebrata</taxon>
        <taxon>Euteleostomi</taxon>
        <taxon>Actinopterygii</taxon>
        <taxon>Neopterygii</taxon>
        <taxon>Teleostei</taxon>
        <taxon>Neoteleostei</taxon>
        <taxon>Acanthomorphata</taxon>
        <taxon>Eupercaria</taxon>
        <taxon>Labriformes</taxon>
        <taxon>Labridae</taxon>
        <taxon>Xyrichtys</taxon>
    </lineage>
</organism>
<comment type="similarity">
    <text evidence="1">Belongs to the iron/ascorbate-dependent oxidoreductase family.</text>
</comment>
<keyword evidence="3" id="KW-0223">Dioxygenase</keyword>
<dbReference type="Gene3D" id="2.60.120.330">
    <property type="entry name" value="B-lactam Antibiotic, Isopenicillin N Synthase, Chain"/>
    <property type="match status" value="1"/>
</dbReference>
<evidence type="ECO:0000259" key="2">
    <source>
        <dbReference type="PROSITE" id="PS51471"/>
    </source>
</evidence>
<dbReference type="AlphaFoldDB" id="A0AAV1F4I2"/>
<evidence type="ECO:0000256" key="1">
    <source>
        <dbReference type="RuleBase" id="RU003682"/>
    </source>
</evidence>
<dbReference type="InterPro" id="IPR050231">
    <property type="entry name" value="Iron_ascorbate_oxido_reductase"/>
</dbReference>
<keyword evidence="1" id="KW-0560">Oxidoreductase</keyword>
<dbReference type="SUPFAM" id="SSF51197">
    <property type="entry name" value="Clavaminate synthase-like"/>
    <property type="match status" value="1"/>
</dbReference>
<dbReference type="InterPro" id="IPR026992">
    <property type="entry name" value="DIOX_N"/>
</dbReference>
<evidence type="ECO:0000313" key="4">
    <source>
        <dbReference type="Proteomes" id="UP001178508"/>
    </source>
</evidence>
<dbReference type="EMBL" id="OY660868">
    <property type="protein sequence ID" value="CAJ1055963.1"/>
    <property type="molecule type" value="Genomic_DNA"/>
</dbReference>
<dbReference type="PROSITE" id="PS51471">
    <property type="entry name" value="FE2OG_OXY"/>
    <property type="match status" value="1"/>
</dbReference>
<sequence>MFKPWSVIVFSSSCRVFSRSLCGLSSKMSIPVVDFGGYSLEKKDVSKKDLNILRKKLKSAFTDVGFVFLTNTGITHEEMNYVMDISKTFFLQPVKLKLPYSRGNFSLNSNHGWVSLEKEKLNPNRPGDLKEAFNVVLLHSDIRWPSVKSPEKESFQEIHTRFFLRCKELSLRVLRVMAHCLDLDPEVFLGPHKNIGTDKNSTALRSLYYPPVNSEEAKEGQLRCGEHSDYGSITLLFQSSEGLEVRSRSGEIIAAPCIPGAVLVNIADLMQRWTNEQFVSVRHRVLLPSAGDSRTRQSMAFFVHPDDDSLITCCDGSDKYPPVTAGDYLIERFNDSYGKK</sequence>
<dbReference type="PANTHER" id="PTHR47990">
    <property type="entry name" value="2-OXOGLUTARATE (2OG) AND FE(II)-DEPENDENT OXYGENASE SUPERFAMILY PROTEIN-RELATED"/>
    <property type="match status" value="1"/>
</dbReference>
<dbReference type="Proteomes" id="UP001178508">
    <property type="component" value="Chromosome 5"/>
</dbReference>
<dbReference type="Pfam" id="PF03171">
    <property type="entry name" value="2OG-FeII_Oxy"/>
    <property type="match status" value="1"/>
</dbReference>
<protein>
    <submittedName>
        <fullName evidence="3">-oxoglutarate-dependent dioxygenase htyE-like</fullName>
    </submittedName>
</protein>
<dbReference type="InterPro" id="IPR027443">
    <property type="entry name" value="IPNS-like_sf"/>
</dbReference>
<dbReference type="InterPro" id="IPR044861">
    <property type="entry name" value="IPNS-like_FE2OG_OXY"/>
</dbReference>
<name>A0AAV1F4I2_XYRNO</name>
<keyword evidence="4" id="KW-1185">Reference proteome</keyword>
<reference evidence="3" key="1">
    <citation type="submission" date="2023-08" db="EMBL/GenBank/DDBJ databases">
        <authorList>
            <person name="Alioto T."/>
            <person name="Alioto T."/>
            <person name="Gomez Garrido J."/>
        </authorList>
    </citation>
    <scope>NUCLEOTIDE SEQUENCE</scope>
</reference>
<keyword evidence="1" id="KW-0408">Iron</keyword>
<evidence type="ECO:0000313" key="3">
    <source>
        <dbReference type="EMBL" id="CAJ1055963.1"/>
    </source>
</evidence>
<accession>A0AAV1F4I2</accession>
<gene>
    <name evidence="3" type="ORF">XNOV1_A038745</name>
</gene>
<feature type="domain" description="Fe2OG dioxygenase" evidence="2">
    <location>
        <begin position="200"/>
        <end position="305"/>
    </location>
</feature>
<keyword evidence="1" id="KW-0479">Metal-binding</keyword>
<dbReference type="GO" id="GO:0046872">
    <property type="term" value="F:metal ion binding"/>
    <property type="evidence" value="ECO:0007669"/>
    <property type="project" value="UniProtKB-KW"/>
</dbReference>
<dbReference type="FunFam" id="2.60.120.330:FF:000038">
    <property type="entry name" value="Si:dkey-10o6.2"/>
    <property type="match status" value="1"/>
</dbReference>
<dbReference type="GO" id="GO:0051213">
    <property type="term" value="F:dioxygenase activity"/>
    <property type="evidence" value="ECO:0007669"/>
    <property type="project" value="UniProtKB-KW"/>
</dbReference>